<evidence type="ECO:0000259" key="3">
    <source>
        <dbReference type="Pfam" id="PF05368"/>
    </source>
</evidence>
<dbReference type="InterPro" id="IPR051164">
    <property type="entry name" value="NmrA-like_oxidored"/>
</dbReference>
<dbReference type="PANTHER" id="PTHR42748">
    <property type="entry name" value="NITROGEN METABOLITE REPRESSION PROTEIN NMRA FAMILY MEMBER"/>
    <property type="match status" value="1"/>
</dbReference>
<evidence type="ECO:0000256" key="1">
    <source>
        <dbReference type="ARBA" id="ARBA00006328"/>
    </source>
</evidence>
<proteinExistence type="inferred from homology"/>
<comment type="similarity">
    <text evidence="1">Belongs to the NmrA-type oxidoreductase family.</text>
</comment>
<dbReference type="PANTHER" id="PTHR42748:SF29">
    <property type="entry name" value="NMRA-LIKE DOMAIN-CONTAINING PROTEIN"/>
    <property type="match status" value="1"/>
</dbReference>
<dbReference type="Gene3D" id="3.90.25.10">
    <property type="entry name" value="UDP-galactose 4-epimerase, domain 1"/>
    <property type="match status" value="1"/>
</dbReference>
<dbReference type="EMBL" id="QGMK01000480">
    <property type="protein sequence ID" value="TVY81434.1"/>
    <property type="molecule type" value="Genomic_DNA"/>
</dbReference>
<dbReference type="InterPro" id="IPR036291">
    <property type="entry name" value="NAD(P)-bd_dom_sf"/>
</dbReference>
<comment type="caution">
    <text evidence="4">The sequence shown here is derived from an EMBL/GenBank/DDBJ whole genome shotgun (WGS) entry which is preliminary data.</text>
</comment>
<protein>
    <submittedName>
        <fullName evidence="4">NmrA-like family domain-containing protein</fullName>
    </submittedName>
</protein>
<dbReference type="Pfam" id="PF05368">
    <property type="entry name" value="NmrA"/>
    <property type="match status" value="1"/>
</dbReference>
<dbReference type="AlphaFoldDB" id="A0A8T9CCI7"/>
<dbReference type="SUPFAM" id="SSF51735">
    <property type="entry name" value="NAD(P)-binding Rossmann-fold domains"/>
    <property type="match status" value="1"/>
</dbReference>
<dbReference type="InterPro" id="IPR008030">
    <property type="entry name" value="NmrA-like"/>
</dbReference>
<evidence type="ECO:0000256" key="2">
    <source>
        <dbReference type="ARBA" id="ARBA00022857"/>
    </source>
</evidence>
<feature type="domain" description="NmrA-like" evidence="3">
    <location>
        <begin position="5"/>
        <end position="277"/>
    </location>
</feature>
<accession>A0A8T9CCI7</accession>
<evidence type="ECO:0000313" key="4">
    <source>
        <dbReference type="EMBL" id="TVY81434.1"/>
    </source>
</evidence>
<reference evidence="4 5" key="1">
    <citation type="submission" date="2018-05" db="EMBL/GenBank/DDBJ databases">
        <title>Genome sequencing and assembly of the regulated plant pathogen Lachnellula willkommii and related sister species for the development of diagnostic species identification markers.</title>
        <authorList>
            <person name="Giroux E."/>
            <person name="Bilodeau G."/>
        </authorList>
    </citation>
    <scope>NUCLEOTIDE SEQUENCE [LARGE SCALE GENOMIC DNA]</scope>
    <source>
        <strain evidence="4 5">CBS 268.59</strain>
    </source>
</reference>
<dbReference type="Gene3D" id="3.40.50.720">
    <property type="entry name" value="NAD(P)-binding Rossmann-like Domain"/>
    <property type="match status" value="1"/>
</dbReference>
<gene>
    <name evidence="4" type="primary">NMRAL1_3</name>
    <name evidence="4" type="ORF">LSUE1_G001779</name>
</gene>
<dbReference type="OrthoDB" id="3358371at2759"/>
<evidence type="ECO:0000313" key="5">
    <source>
        <dbReference type="Proteomes" id="UP000469558"/>
    </source>
</evidence>
<sequence length="340" mass="36837">MASSKKIIVVIGATGKQGFSVARTFVPLPEWHVRCVSRNPSSPASLALKALGAEVVQADLSDVASLIRAFSNANAVFINTDFWGLYIAAKKTAATPENAEAASNIIAFEGEVSYGKNAARTAASVPSLERFVYSAISSPKDSDGNYPPSHHASKAVVVDYILKEEPELAKKTSFIYPGGYNTNPLLSPRVDPSSGKYAFVLPISKSARMPIIDPKVSTGPFVRGLIEDEEAGAKLLAYDSYLSFEEVAELWSKASGQEASYLEVSATFLHEKFGIPHIVLDGATSLAEFGYMGGMKGYIEPFQMKKPVQTQSFESWLNGRDWKEVLGAKDFARPAFRSME</sequence>
<dbReference type="GO" id="GO:0005634">
    <property type="term" value="C:nucleus"/>
    <property type="evidence" value="ECO:0007669"/>
    <property type="project" value="TreeGrafter"/>
</dbReference>
<keyword evidence="5" id="KW-1185">Reference proteome</keyword>
<keyword evidence="2" id="KW-0521">NADP</keyword>
<dbReference type="Proteomes" id="UP000469558">
    <property type="component" value="Unassembled WGS sequence"/>
</dbReference>
<organism evidence="4 5">
    <name type="scientific">Lachnellula suecica</name>
    <dbReference type="NCBI Taxonomy" id="602035"/>
    <lineage>
        <taxon>Eukaryota</taxon>
        <taxon>Fungi</taxon>
        <taxon>Dikarya</taxon>
        <taxon>Ascomycota</taxon>
        <taxon>Pezizomycotina</taxon>
        <taxon>Leotiomycetes</taxon>
        <taxon>Helotiales</taxon>
        <taxon>Lachnaceae</taxon>
        <taxon>Lachnellula</taxon>
    </lineage>
</organism>
<name>A0A8T9CCI7_9HELO</name>